<protein>
    <submittedName>
        <fullName evidence="1">Phage protein GP46 family protein</fullName>
    </submittedName>
</protein>
<dbReference type="STRING" id="715226.ABI_08500"/>
<sequence>MTDVRLSWNNETQTVDLVMAGPDLATDDGLETAVIMSLGTDAPAGSDDKIPDGSDDGRGWWGDAFHDAAGDVDGSQYWLLSREKLTSEALLKARNYAEKALAWLVTDLVASKVTVTVELWGDEGAIAVIQILKPDGNLAGKYTFIWKAMA</sequence>
<dbReference type="Proteomes" id="UP000006512">
    <property type="component" value="Unassembled WGS sequence"/>
</dbReference>
<accession>F4QG86</accession>
<dbReference type="EMBL" id="GL883077">
    <property type="protein sequence ID" value="EGF92414.1"/>
    <property type="molecule type" value="Genomic_DNA"/>
</dbReference>
<dbReference type="HOGENOM" id="CLU_119472_0_0_5"/>
<evidence type="ECO:0000313" key="2">
    <source>
        <dbReference type="Proteomes" id="UP000006512"/>
    </source>
</evidence>
<name>F4QG86_9CAUL</name>
<reference evidence="2" key="1">
    <citation type="submission" date="2011-03" db="EMBL/GenBank/DDBJ databases">
        <title>Draft genome sequence of Brevundimonas diminuta.</title>
        <authorList>
            <person name="Brown P.J.B."/>
            <person name="Buechlein A."/>
            <person name="Hemmerich C."/>
            <person name="Brun Y.V."/>
        </authorList>
    </citation>
    <scope>NUCLEOTIDE SEQUENCE [LARGE SCALE GENOMIC DNA]</scope>
    <source>
        <strain evidence="2">C19</strain>
    </source>
</reference>
<dbReference type="RefSeq" id="WP_006271589.1">
    <property type="nucleotide sequence ID" value="NZ_GL883077.1"/>
</dbReference>
<dbReference type="InterPro" id="IPR010877">
    <property type="entry name" value="Phage_Mu_Gp46"/>
</dbReference>
<keyword evidence="2" id="KW-1185">Reference proteome</keyword>
<organism evidence="1 2">
    <name type="scientific">Asticcacaulis biprosthecium C19</name>
    <dbReference type="NCBI Taxonomy" id="715226"/>
    <lineage>
        <taxon>Bacteria</taxon>
        <taxon>Pseudomonadati</taxon>
        <taxon>Pseudomonadota</taxon>
        <taxon>Alphaproteobacteria</taxon>
        <taxon>Caulobacterales</taxon>
        <taxon>Caulobacteraceae</taxon>
        <taxon>Asticcacaulis</taxon>
    </lineage>
</organism>
<dbReference type="eggNOG" id="COG4381">
    <property type="taxonomic scope" value="Bacteria"/>
</dbReference>
<gene>
    <name evidence="1" type="ORF">ABI_08500</name>
</gene>
<evidence type="ECO:0000313" key="1">
    <source>
        <dbReference type="EMBL" id="EGF92414.1"/>
    </source>
</evidence>
<proteinExistence type="predicted"/>
<dbReference type="Pfam" id="PF07409">
    <property type="entry name" value="GP46"/>
    <property type="match status" value="1"/>
</dbReference>
<dbReference type="AlphaFoldDB" id="F4QG86"/>
<dbReference type="OrthoDB" id="5677166at2"/>